<dbReference type="GO" id="GO:0005886">
    <property type="term" value="C:plasma membrane"/>
    <property type="evidence" value="ECO:0007669"/>
    <property type="project" value="UniProtKB-SubCell"/>
</dbReference>
<evidence type="ECO:0000256" key="5">
    <source>
        <dbReference type="ARBA" id="ARBA00022989"/>
    </source>
</evidence>
<evidence type="ECO:0000313" key="12">
    <source>
        <dbReference type="Proteomes" id="UP000008707"/>
    </source>
</evidence>
<evidence type="ECO:0000256" key="3">
    <source>
        <dbReference type="ARBA" id="ARBA00022519"/>
    </source>
</evidence>
<dbReference type="KEGG" id="hel:HELO_2453"/>
<feature type="domain" description="Mce/MlaD" evidence="9">
    <location>
        <begin position="50"/>
        <end position="141"/>
    </location>
</feature>
<dbReference type="EMBL" id="CP139472">
    <property type="protein sequence ID" value="WPU48485.1"/>
    <property type="molecule type" value="Genomic_DNA"/>
</dbReference>
<protein>
    <submittedName>
        <fullName evidence="11">Intermembrane transport protein PqiB</fullName>
    </submittedName>
    <submittedName>
        <fullName evidence="10">PqiB family protein</fullName>
    </submittedName>
</protein>
<dbReference type="eggNOG" id="COG3008">
    <property type="taxonomic scope" value="Bacteria"/>
</dbReference>
<dbReference type="STRING" id="768066.HELO_2453"/>
<feature type="transmembrane region" description="Helical" evidence="8">
    <location>
        <begin position="24"/>
        <end position="43"/>
    </location>
</feature>
<dbReference type="EMBL" id="FN869568">
    <property type="protein sequence ID" value="CBV42337.1"/>
    <property type="molecule type" value="Genomic_DNA"/>
</dbReference>
<reference evidence="12" key="3">
    <citation type="journal article" date="2011" name="Environ. Microbiol.">
        <title>A blueprint of ectoine metabolism from the genome of the industrial producer Halomonas elongata DSM 2581(T).</title>
        <authorList>
            <person name="Schwibbert K."/>
            <person name="Marin-Sanguino A."/>
            <person name="Bagyan I."/>
            <person name="Heidrich G."/>
            <person name="Lentzen G."/>
            <person name="Seitz H."/>
            <person name="Rampp M."/>
            <person name="Schuster S.C."/>
            <person name="Klenk H.P."/>
            <person name="Pfeiffer F."/>
            <person name="Oesterhelt D."/>
            <person name="Kunte H.J."/>
        </authorList>
    </citation>
    <scope>NUCLEOTIDE SEQUENCE [LARGE SCALE GENOMIC DNA]</scope>
    <source>
        <strain evidence="12">ATCC 33173 / DSM 2581 / NBRC 15536 / NCIMB 2198 / 1H9</strain>
    </source>
</reference>
<dbReference type="eggNOG" id="COG1463">
    <property type="taxonomic scope" value="Bacteria"/>
</dbReference>
<dbReference type="PANTHER" id="PTHR30462:SF2">
    <property type="entry name" value="INTERMEMBRANE TRANSPORT PROTEIN PQIB"/>
    <property type="match status" value="1"/>
</dbReference>
<evidence type="ECO:0000313" key="11">
    <source>
        <dbReference type="EMBL" id="WPU48485.1"/>
    </source>
</evidence>
<evidence type="ECO:0000256" key="2">
    <source>
        <dbReference type="ARBA" id="ARBA00022475"/>
    </source>
</evidence>
<dbReference type="InterPro" id="IPR003399">
    <property type="entry name" value="Mce/MlaD"/>
</dbReference>
<dbReference type="RefSeq" id="WP_013332209.1">
    <property type="nucleotide sequence ID" value="NC_014532.2"/>
</dbReference>
<feature type="domain" description="Mce/MlaD" evidence="9">
    <location>
        <begin position="302"/>
        <end position="396"/>
    </location>
</feature>
<feature type="domain" description="Mce/MlaD" evidence="9">
    <location>
        <begin position="166"/>
        <end position="225"/>
    </location>
</feature>
<reference evidence="11 13" key="4">
    <citation type="submission" date="2023-11" db="EMBL/GenBank/DDBJ databases">
        <title>MicrobeMod: A computational toolkit for identifying prokaryotic methylation and restriction-modification with nanopore sequencing.</title>
        <authorList>
            <person name="Crits-Christoph A."/>
            <person name="Kang S.C."/>
            <person name="Lee H."/>
            <person name="Ostrov N."/>
        </authorList>
    </citation>
    <scope>NUCLEOTIDE SEQUENCE [LARGE SCALE GENOMIC DNA]</scope>
    <source>
        <strain evidence="11 13">ATCC 33173</strain>
    </source>
</reference>
<organism evidence="10 12">
    <name type="scientific">Halomonas elongata (strain ATCC 33173 / DSM 2581 / NBRC 15536 / NCIMB 2198 / 1H9)</name>
    <dbReference type="NCBI Taxonomy" id="768066"/>
    <lineage>
        <taxon>Bacteria</taxon>
        <taxon>Pseudomonadati</taxon>
        <taxon>Pseudomonadota</taxon>
        <taxon>Gammaproteobacteria</taxon>
        <taxon>Oceanospirillales</taxon>
        <taxon>Halomonadaceae</taxon>
        <taxon>Halomonas</taxon>
    </lineage>
</organism>
<evidence type="ECO:0000256" key="4">
    <source>
        <dbReference type="ARBA" id="ARBA00022692"/>
    </source>
</evidence>
<evidence type="ECO:0000256" key="7">
    <source>
        <dbReference type="SAM" id="MobiDB-lite"/>
    </source>
</evidence>
<proteinExistence type="predicted"/>
<evidence type="ECO:0000259" key="9">
    <source>
        <dbReference type="Pfam" id="PF02470"/>
    </source>
</evidence>
<dbReference type="GeneID" id="91009766"/>
<sequence>MNDTARDTDRDDEHRAHTSRQARLSPIWIVPIVALLIGAWLVYDNYASRGPLITLTMDSADGIEAGSTLIKTRNVEIGQVESVSLSDDQSRVIIKARMKSQAEPMLVEDSSFWVVKPRIGREGISGLNTVLSGAYLQLEPGQSDKEARTFEVSDQPPVAPPGAEGIRINLTSQVGNALSVGDPITFQGFPVGRVEKADFDVDTQQMHHRIFIESPYNQLITHNTRFWSTSGIDFSLNSQGINLQVESVEALLGGGVTFGVPEDLPPGQPVSPDTTFTLHPDEQSAREGTFDEYLEYVLLVENTVRGLSKGAPVEFRGVRLGTVASVPWNFTAPQPDDRDRLAIPVLIRIEPQRLGVDKLDLDDWRERFDRLFGLGLRASLKSGSLLTGALFVDLTFDDQRAGEHKAETFAGRTVFPTTSTGLAQIQSQVTALLDKLNALEVAPILTGLEDNLTTSKAMLEEVRKLTASMQSLLDDPGTRELPGSLNATLKELQGTLEGLSADSPAYRELTDTLDQVERLMRDLQPAARKISEDPRALLFDSIDAEDPTPRAPDTRSQP</sequence>
<keyword evidence="3" id="KW-0997">Cell inner membrane</keyword>
<reference evidence="10" key="1">
    <citation type="journal article" date="2010" name="Environ. Microbiol.">
        <title>A blueprint of ectoine metabolism from the genome of the industrial producer Halomonas elongata DSM 2581(T).</title>
        <authorList>
            <person name="Schwibbert K."/>
            <person name="Marin-Sanguino A."/>
            <person name="Bagyan I."/>
            <person name="Heidrich G."/>
            <person name="Lentzen G."/>
            <person name="Seitz H."/>
            <person name="Rampp M."/>
            <person name="Schuster S.C."/>
            <person name="Klenk H.P."/>
            <person name="Pfeiffer F."/>
            <person name="Oesterhelt D."/>
            <person name="Kunte H.J."/>
        </authorList>
    </citation>
    <scope>NUCLEOTIDE SEQUENCE</scope>
    <source>
        <strain evidence="10">Type strain: DSM 2581</strain>
    </source>
</reference>
<dbReference type="Proteomes" id="UP001322512">
    <property type="component" value="Chromosome"/>
</dbReference>
<dbReference type="Proteomes" id="UP000008707">
    <property type="component" value="Chromosome"/>
</dbReference>
<comment type="subcellular location">
    <subcellularLocation>
        <location evidence="1">Cell inner membrane</location>
    </subcellularLocation>
</comment>
<evidence type="ECO:0000313" key="10">
    <source>
        <dbReference type="EMBL" id="CBV42337.1"/>
    </source>
</evidence>
<reference evidence="10" key="2">
    <citation type="submission" date="2010-05" db="EMBL/GenBank/DDBJ databases">
        <title>Revision and reannotation of the Halomonas elongata DSM 2581(T) genome.</title>
        <authorList>
            <person name="Pfeiffer F."/>
            <person name="Bagyan I."/>
            <person name="Alfaro-Espinoza G."/>
            <person name="Zamora-Lagos M.A."/>
            <person name="Habermann B."/>
            <person name="Oesterhelt D."/>
            <person name="Kunte H.J."/>
        </authorList>
    </citation>
    <scope>NUCLEOTIDE SEQUENCE</scope>
    <source>
        <strain evidence="10">Type strain: DSM 2581</strain>
    </source>
</reference>
<evidence type="ECO:0000313" key="13">
    <source>
        <dbReference type="Proteomes" id="UP001322512"/>
    </source>
</evidence>
<keyword evidence="4 8" id="KW-0812">Transmembrane</keyword>
<gene>
    <name evidence="10" type="primary">pqiB</name>
    <name evidence="10" type="ordered locus">HELO_2453</name>
    <name evidence="11" type="ORF">SR933_06225</name>
</gene>
<dbReference type="PANTHER" id="PTHR30462">
    <property type="entry name" value="INTERMEMBRANE TRANSPORT PROTEIN PQIB-RELATED"/>
    <property type="match status" value="1"/>
</dbReference>
<dbReference type="HOGENOM" id="CLU_018765_3_1_6"/>
<evidence type="ECO:0000256" key="8">
    <source>
        <dbReference type="SAM" id="Phobius"/>
    </source>
</evidence>
<dbReference type="NCBIfam" id="NF008070">
    <property type="entry name" value="PRK10807.1"/>
    <property type="match status" value="1"/>
</dbReference>
<evidence type="ECO:0000256" key="1">
    <source>
        <dbReference type="ARBA" id="ARBA00004533"/>
    </source>
</evidence>
<keyword evidence="5 8" id="KW-1133">Transmembrane helix</keyword>
<dbReference type="AlphaFoldDB" id="E1VC67"/>
<dbReference type="Pfam" id="PF02470">
    <property type="entry name" value="MlaD"/>
    <property type="match status" value="3"/>
</dbReference>
<keyword evidence="13" id="KW-1185">Reference proteome</keyword>
<name>E1VC67_HALED</name>
<feature type="region of interest" description="Disordered" evidence="7">
    <location>
        <begin position="530"/>
        <end position="558"/>
    </location>
</feature>
<keyword evidence="6 8" id="KW-0472">Membrane</keyword>
<dbReference type="InterPro" id="IPR051800">
    <property type="entry name" value="PqiA-PqiB_transport"/>
</dbReference>
<accession>E1VC67</accession>
<keyword evidence="2" id="KW-1003">Cell membrane</keyword>
<evidence type="ECO:0000256" key="6">
    <source>
        <dbReference type="ARBA" id="ARBA00023136"/>
    </source>
</evidence>
<dbReference type="OrthoDB" id="9806984at2"/>